<dbReference type="InterPro" id="IPR011990">
    <property type="entry name" value="TPR-like_helical_dom_sf"/>
</dbReference>
<evidence type="ECO:0000313" key="3">
    <source>
        <dbReference type="Proteomes" id="UP000318186"/>
    </source>
</evidence>
<gene>
    <name evidence="2" type="ORF">FHX80_12295</name>
</gene>
<dbReference type="AlphaFoldDB" id="A0A561TXY4"/>
<dbReference type="Gene3D" id="1.25.40.10">
    <property type="entry name" value="Tetratricopeptide repeat domain"/>
    <property type="match status" value="1"/>
</dbReference>
<name>A0A561TXY4_9ACTN</name>
<dbReference type="OrthoDB" id="193829at2"/>
<dbReference type="Proteomes" id="UP000318186">
    <property type="component" value="Unassembled WGS sequence"/>
</dbReference>
<evidence type="ECO:0000313" key="2">
    <source>
        <dbReference type="EMBL" id="TWF91977.1"/>
    </source>
</evidence>
<dbReference type="Pfam" id="PF12688">
    <property type="entry name" value="TPR_5"/>
    <property type="match status" value="1"/>
</dbReference>
<sequence length="166" mass="18368">MSAEIEHTEPLTQAVQLREQKNPRAHEQLLALAARYPQDAAIAYQAAWSHDSLGLEAQAVPFYERALDGPGLPAEDRHGAFLGLGSTLRVLGRYEAARGVLRRGLTEFPHDASLLTFLAMTLYNLGESREAVRTLLNVTAATSADQRVQAYRPAIEHYADRLDETE</sequence>
<reference evidence="2 3" key="1">
    <citation type="submission" date="2019-06" db="EMBL/GenBank/DDBJ databases">
        <title>Sequencing the genomes of 1000 actinobacteria strains.</title>
        <authorList>
            <person name="Klenk H.-P."/>
        </authorList>
    </citation>
    <scope>NUCLEOTIDE SEQUENCE [LARGE SCALE GENOMIC DNA]</scope>
    <source>
        <strain evidence="2 3">DSM 42059</strain>
    </source>
</reference>
<evidence type="ECO:0000259" key="1">
    <source>
        <dbReference type="Pfam" id="PF12688"/>
    </source>
</evidence>
<proteinExistence type="predicted"/>
<dbReference type="SUPFAM" id="SSF48452">
    <property type="entry name" value="TPR-like"/>
    <property type="match status" value="1"/>
</dbReference>
<protein>
    <submittedName>
        <fullName evidence="2">Tetratricopeptide repeat protein</fullName>
    </submittedName>
</protein>
<dbReference type="RefSeq" id="WP_145767830.1">
    <property type="nucleotide sequence ID" value="NZ_VIWW01000002.1"/>
</dbReference>
<dbReference type="InterPro" id="IPR041656">
    <property type="entry name" value="TPR_5"/>
</dbReference>
<accession>A0A561TXY4</accession>
<feature type="domain" description="Tetratrico peptide repeat group 5" evidence="1">
    <location>
        <begin position="41"/>
        <end position="162"/>
    </location>
</feature>
<organism evidence="2 3">
    <name type="scientific">Streptomyces brevispora</name>
    <dbReference type="NCBI Taxonomy" id="887462"/>
    <lineage>
        <taxon>Bacteria</taxon>
        <taxon>Bacillati</taxon>
        <taxon>Actinomycetota</taxon>
        <taxon>Actinomycetes</taxon>
        <taxon>Kitasatosporales</taxon>
        <taxon>Streptomycetaceae</taxon>
        <taxon>Streptomyces</taxon>
    </lineage>
</organism>
<comment type="caution">
    <text evidence="2">The sequence shown here is derived from an EMBL/GenBank/DDBJ whole genome shotgun (WGS) entry which is preliminary data.</text>
</comment>
<dbReference type="EMBL" id="VIWW01000002">
    <property type="protein sequence ID" value="TWF91977.1"/>
    <property type="molecule type" value="Genomic_DNA"/>
</dbReference>